<reference evidence="1" key="1">
    <citation type="submission" date="2022-01" db="EMBL/GenBank/DDBJ databases">
        <title>Colwellia maritima, isolated from seawater.</title>
        <authorList>
            <person name="Kristyanto S."/>
            <person name="Jung J."/>
            <person name="Jeon C.O."/>
        </authorList>
    </citation>
    <scope>NUCLEOTIDE SEQUENCE</scope>
    <source>
        <strain evidence="1">MSW7</strain>
    </source>
</reference>
<comment type="caution">
    <text evidence="1">The sequence shown here is derived from an EMBL/GenBank/DDBJ whole genome shotgun (WGS) entry which is preliminary data.</text>
</comment>
<proteinExistence type="predicted"/>
<evidence type="ECO:0000313" key="1">
    <source>
        <dbReference type="EMBL" id="MCI2284086.1"/>
    </source>
</evidence>
<dbReference type="Proteomes" id="UP001139646">
    <property type="component" value="Unassembled WGS sequence"/>
</dbReference>
<evidence type="ECO:0000313" key="2">
    <source>
        <dbReference type="Proteomes" id="UP001139646"/>
    </source>
</evidence>
<keyword evidence="2" id="KW-1185">Reference proteome</keyword>
<sequence length="55" mass="6207">MSYTYKGMVYSIKSPVTSISVNKHNVVVTDQDGSKLIKFTNVNDSKCFLAWVYKA</sequence>
<dbReference type="EMBL" id="JAKKSL010000002">
    <property type="protein sequence ID" value="MCI2284086.1"/>
    <property type="molecule type" value="Genomic_DNA"/>
</dbReference>
<organism evidence="1 2">
    <name type="scientific">Colwellia maritima</name>
    <dbReference type="NCBI Taxonomy" id="2912588"/>
    <lineage>
        <taxon>Bacteria</taxon>
        <taxon>Pseudomonadati</taxon>
        <taxon>Pseudomonadota</taxon>
        <taxon>Gammaproteobacteria</taxon>
        <taxon>Alteromonadales</taxon>
        <taxon>Colwelliaceae</taxon>
        <taxon>Colwellia</taxon>
    </lineage>
</organism>
<protein>
    <submittedName>
        <fullName evidence="1">Uncharacterized protein</fullName>
    </submittedName>
</protein>
<gene>
    <name evidence="1" type="ORF">L3081_12685</name>
</gene>
<accession>A0ABS9X1L2</accession>
<dbReference type="RefSeq" id="WP_242286548.1">
    <property type="nucleotide sequence ID" value="NZ_JAKKSL010000002.1"/>
</dbReference>
<name>A0ABS9X1L2_9GAMM</name>